<keyword evidence="11" id="KW-1185">Reference proteome</keyword>
<dbReference type="GO" id="GO:0004540">
    <property type="term" value="F:RNA nuclease activity"/>
    <property type="evidence" value="ECO:0007669"/>
    <property type="project" value="InterPro"/>
</dbReference>
<gene>
    <name evidence="8" type="primary">vapC</name>
    <name evidence="10" type="ORF">VZ95_00845</name>
</gene>
<dbReference type="InterPro" id="IPR022907">
    <property type="entry name" value="VapC_family"/>
</dbReference>
<dbReference type="RefSeq" id="WP_045774205.1">
    <property type="nucleotide sequence ID" value="NZ_LAJY01000013.1"/>
</dbReference>
<dbReference type="EMBL" id="LAJY01000013">
    <property type="protein sequence ID" value="KJV11063.1"/>
    <property type="molecule type" value="Genomic_DNA"/>
</dbReference>
<feature type="domain" description="PIN" evidence="9">
    <location>
        <begin position="4"/>
        <end position="123"/>
    </location>
</feature>
<dbReference type="CDD" id="cd18746">
    <property type="entry name" value="PIN_VapC4-5_FitB-like"/>
    <property type="match status" value="1"/>
</dbReference>
<evidence type="ECO:0000256" key="7">
    <source>
        <dbReference type="ARBA" id="ARBA00038093"/>
    </source>
</evidence>
<keyword evidence="5 8" id="KW-0378">Hydrolase</keyword>
<sequence length="141" mass="15230">MVKYLLDTNVISELRKGGRANSRVQAWASPKDPDRFYLCAITLFEIAAGANHLRGKGDEGGARVFEAWTSTILIPKFGERLLPLTPSICLAAAELLGSKGPPSADLLIAATAKVHSCVLVTRNVKDFSGFNLMVENPFEAL</sequence>
<keyword evidence="4 8" id="KW-0479">Metal-binding</keyword>
<feature type="binding site" evidence="8">
    <location>
        <position position="7"/>
    </location>
    <ligand>
        <name>Mg(2+)</name>
        <dbReference type="ChEBI" id="CHEBI:18420"/>
    </ligand>
</feature>
<accession>A0A0F3IWZ7</accession>
<dbReference type="AlphaFoldDB" id="A0A0F3IWZ7"/>
<keyword evidence="2 8" id="KW-1277">Toxin-antitoxin system</keyword>
<dbReference type="InterPro" id="IPR050556">
    <property type="entry name" value="Type_II_TA_system_RNase"/>
</dbReference>
<dbReference type="Proteomes" id="UP000033774">
    <property type="component" value="Unassembled WGS sequence"/>
</dbReference>
<proteinExistence type="inferred from homology"/>
<dbReference type="InterPro" id="IPR029060">
    <property type="entry name" value="PIN-like_dom_sf"/>
</dbReference>
<evidence type="ECO:0000313" key="11">
    <source>
        <dbReference type="Proteomes" id="UP000033774"/>
    </source>
</evidence>
<dbReference type="PANTHER" id="PTHR33653">
    <property type="entry name" value="RIBONUCLEASE VAPC2"/>
    <property type="match status" value="1"/>
</dbReference>
<evidence type="ECO:0000256" key="4">
    <source>
        <dbReference type="ARBA" id="ARBA00022723"/>
    </source>
</evidence>
<comment type="cofactor">
    <cofactor evidence="1 8">
        <name>Mg(2+)</name>
        <dbReference type="ChEBI" id="CHEBI:18420"/>
    </cofactor>
</comment>
<dbReference type="EC" id="3.1.-.-" evidence="8"/>
<keyword evidence="8" id="KW-0800">Toxin</keyword>
<comment type="caution">
    <text evidence="10">The sequence shown here is derived from an EMBL/GenBank/DDBJ whole genome shotgun (WGS) entry which is preliminary data.</text>
</comment>
<dbReference type="Pfam" id="PF01850">
    <property type="entry name" value="PIN"/>
    <property type="match status" value="1"/>
</dbReference>
<evidence type="ECO:0000256" key="5">
    <source>
        <dbReference type="ARBA" id="ARBA00022801"/>
    </source>
</evidence>
<evidence type="ECO:0000256" key="8">
    <source>
        <dbReference type="HAMAP-Rule" id="MF_00265"/>
    </source>
</evidence>
<dbReference type="HAMAP" id="MF_00265">
    <property type="entry name" value="VapC_Nob1"/>
    <property type="match status" value="1"/>
</dbReference>
<dbReference type="Gene3D" id="3.40.50.1010">
    <property type="entry name" value="5'-nuclease"/>
    <property type="match status" value="1"/>
</dbReference>
<dbReference type="SUPFAM" id="SSF88723">
    <property type="entry name" value="PIN domain-like"/>
    <property type="match status" value="1"/>
</dbReference>
<comment type="function">
    <text evidence="8">Toxic component of a toxin-antitoxin (TA) system. An RNase.</text>
</comment>
<protein>
    <recommendedName>
        <fullName evidence="8">Ribonuclease VapC</fullName>
        <shortName evidence="8">RNase VapC</shortName>
        <ecNumber evidence="8">3.1.-.-</ecNumber>
    </recommendedName>
    <alternativeName>
        <fullName evidence="8">Toxin VapC</fullName>
    </alternativeName>
</protein>
<keyword evidence="6 8" id="KW-0460">Magnesium</keyword>
<evidence type="ECO:0000313" key="10">
    <source>
        <dbReference type="EMBL" id="KJV11063.1"/>
    </source>
</evidence>
<comment type="similarity">
    <text evidence="7 8">Belongs to the PINc/VapC protein family.</text>
</comment>
<evidence type="ECO:0000256" key="3">
    <source>
        <dbReference type="ARBA" id="ARBA00022722"/>
    </source>
</evidence>
<dbReference type="GO" id="GO:0090729">
    <property type="term" value="F:toxin activity"/>
    <property type="evidence" value="ECO:0007669"/>
    <property type="project" value="UniProtKB-KW"/>
</dbReference>
<dbReference type="PANTHER" id="PTHR33653:SF1">
    <property type="entry name" value="RIBONUCLEASE VAPC2"/>
    <property type="match status" value="1"/>
</dbReference>
<reference evidence="10 11" key="1">
    <citation type="submission" date="2015-03" db="EMBL/GenBank/DDBJ databases">
        <title>Draft genome sequence of Elstera litoralis.</title>
        <authorList>
            <person name="Rahalkar M.C."/>
            <person name="Dhakephalkar P.K."/>
            <person name="Pore S.D."/>
            <person name="Arora P."/>
            <person name="Kapse N.G."/>
            <person name="Pandit P.S."/>
        </authorList>
    </citation>
    <scope>NUCLEOTIDE SEQUENCE [LARGE SCALE GENOMIC DNA]</scope>
    <source>
        <strain evidence="10 11">Dia-1</strain>
    </source>
</reference>
<keyword evidence="3 8" id="KW-0540">Nuclease</keyword>
<evidence type="ECO:0000259" key="9">
    <source>
        <dbReference type="Pfam" id="PF01850"/>
    </source>
</evidence>
<name>A0A0F3IWZ7_9PROT</name>
<organism evidence="10 11">
    <name type="scientific">Elstera litoralis</name>
    <dbReference type="NCBI Taxonomy" id="552518"/>
    <lineage>
        <taxon>Bacteria</taxon>
        <taxon>Pseudomonadati</taxon>
        <taxon>Pseudomonadota</taxon>
        <taxon>Alphaproteobacteria</taxon>
        <taxon>Rhodospirillales</taxon>
        <taxon>Rhodospirillaceae</taxon>
        <taxon>Elstera</taxon>
    </lineage>
</organism>
<dbReference type="GO" id="GO:0016787">
    <property type="term" value="F:hydrolase activity"/>
    <property type="evidence" value="ECO:0007669"/>
    <property type="project" value="UniProtKB-KW"/>
</dbReference>
<dbReference type="GO" id="GO:0000287">
    <property type="term" value="F:magnesium ion binding"/>
    <property type="evidence" value="ECO:0007669"/>
    <property type="project" value="UniProtKB-UniRule"/>
</dbReference>
<dbReference type="InterPro" id="IPR002716">
    <property type="entry name" value="PIN_dom"/>
</dbReference>
<evidence type="ECO:0000256" key="6">
    <source>
        <dbReference type="ARBA" id="ARBA00022842"/>
    </source>
</evidence>
<feature type="binding site" evidence="8">
    <location>
        <position position="105"/>
    </location>
    <ligand>
        <name>Mg(2+)</name>
        <dbReference type="ChEBI" id="CHEBI:18420"/>
    </ligand>
</feature>
<evidence type="ECO:0000256" key="1">
    <source>
        <dbReference type="ARBA" id="ARBA00001946"/>
    </source>
</evidence>
<evidence type="ECO:0000256" key="2">
    <source>
        <dbReference type="ARBA" id="ARBA00022649"/>
    </source>
</evidence>